<evidence type="ECO:0000313" key="5">
    <source>
        <dbReference type="Proteomes" id="UP000317770"/>
    </source>
</evidence>
<reference evidence="1" key="3">
    <citation type="submission" date="2021-11" db="EMBL/GenBank/DDBJ databases">
        <authorList>
            <person name="Bulgarelli D."/>
        </authorList>
    </citation>
    <scope>NUCLEOTIDE SEQUENCE</scope>
    <source>
        <strain evidence="1">Bi133</strain>
    </source>
</reference>
<reference evidence="3 5" key="2">
    <citation type="submission" date="2019-07" db="EMBL/GenBank/DDBJ databases">
        <title>Genome assembly of Bacillus simplex strain GGC-P6A.</title>
        <authorList>
            <person name="Jennings M.E."/>
            <person name="Barton H.A."/>
        </authorList>
    </citation>
    <scope>NUCLEOTIDE SEQUENCE [LARGE SCALE GENOMIC DNA]</scope>
    <source>
        <strain evidence="3 5">GGC-P6A</strain>
    </source>
</reference>
<dbReference type="GO" id="GO:0016787">
    <property type="term" value="F:hydrolase activity"/>
    <property type="evidence" value="ECO:0007669"/>
    <property type="project" value="UniProtKB-KW"/>
</dbReference>
<protein>
    <submittedName>
        <fullName evidence="3">Aspartyl-phosphate phosphatase Spo0E family protein</fullName>
    </submittedName>
    <submittedName>
        <fullName evidence="1">Aspartyl-phosphate phosphatase YnzD</fullName>
        <ecNumber evidence="1">3.1.3.-</ecNumber>
    </submittedName>
    <submittedName>
        <fullName evidence="2">Stage 0 sporulation regulatory protein</fullName>
    </submittedName>
</protein>
<dbReference type="GO" id="GO:0046983">
    <property type="term" value="F:protein dimerization activity"/>
    <property type="evidence" value="ECO:0007669"/>
    <property type="project" value="InterPro"/>
</dbReference>
<dbReference type="InterPro" id="IPR037208">
    <property type="entry name" value="Spo0E-like_sf"/>
</dbReference>
<gene>
    <name evidence="1" type="primary">ynzD</name>
    <name evidence="3" type="ORF">FQP34_18120</name>
    <name evidence="2" type="ORF">SAMN05878482_104330</name>
    <name evidence="1" type="ORF">SRABI133_05136</name>
</gene>
<dbReference type="EMBL" id="VNKI01000009">
    <property type="protein sequence ID" value="TVX78477.1"/>
    <property type="molecule type" value="Genomic_DNA"/>
</dbReference>
<comment type="caution">
    <text evidence="3">The sequence shown here is derived from an EMBL/GenBank/DDBJ whole genome shotgun (WGS) entry which is preliminary data.</text>
</comment>
<accession>A0A1N7C1X9</accession>
<dbReference type="Proteomes" id="UP000185829">
    <property type="component" value="Unassembled WGS sequence"/>
</dbReference>
<evidence type="ECO:0000313" key="4">
    <source>
        <dbReference type="Proteomes" id="UP000185829"/>
    </source>
</evidence>
<dbReference type="EC" id="3.1.3.-" evidence="1"/>
<dbReference type="RefSeq" id="WP_076368851.1">
    <property type="nucleotide sequence ID" value="NZ_CABIYS010000001.1"/>
</dbReference>
<dbReference type="Proteomes" id="UP000317770">
    <property type="component" value="Unassembled WGS sequence"/>
</dbReference>
<dbReference type="Proteomes" id="UP000789326">
    <property type="component" value="Unassembled WGS sequence"/>
</dbReference>
<evidence type="ECO:0000313" key="1">
    <source>
        <dbReference type="EMBL" id="CAH0315905.1"/>
    </source>
</evidence>
<organism evidence="3 5">
    <name type="scientific">Peribacillus simplex</name>
    <dbReference type="NCBI Taxonomy" id="1478"/>
    <lineage>
        <taxon>Bacteria</taxon>
        <taxon>Bacillati</taxon>
        <taxon>Bacillota</taxon>
        <taxon>Bacilli</taxon>
        <taxon>Bacillales</taxon>
        <taxon>Bacillaceae</taxon>
        <taxon>Peribacillus</taxon>
    </lineage>
</organism>
<proteinExistence type="predicted"/>
<dbReference type="InterPro" id="IPR036638">
    <property type="entry name" value="HLH_DNA-bd_sf"/>
</dbReference>
<dbReference type="AlphaFoldDB" id="A0A1N7C1X9"/>
<evidence type="ECO:0000313" key="3">
    <source>
        <dbReference type="EMBL" id="TVX78477.1"/>
    </source>
</evidence>
<dbReference type="GO" id="GO:0043937">
    <property type="term" value="P:regulation of sporulation"/>
    <property type="evidence" value="ECO:0007669"/>
    <property type="project" value="InterPro"/>
</dbReference>
<evidence type="ECO:0000313" key="2">
    <source>
        <dbReference type="EMBL" id="SIR57609.1"/>
    </source>
</evidence>
<sequence length="57" mass="6662">MAKKNEFLEQIELKRNELIKIVAKDGLNSHVAVEYSQQLDQLLNKYNELFYKTGTGF</sequence>
<keyword evidence="1" id="KW-0378">Hydrolase</keyword>
<dbReference type="EMBL" id="CAKKMG010000165">
    <property type="protein sequence ID" value="CAH0315905.1"/>
    <property type="molecule type" value="Genomic_DNA"/>
</dbReference>
<dbReference type="EMBL" id="FTMX01000004">
    <property type="protein sequence ID" value="SIR57609.1"/>
    <property type="molecule type" value="Genomic_DNA"/>
</dbReference>
<reference evidence="2 4" key="1">
    <citation type="submission" date="2017-01" db="EMBL/GenBank/DDBJ databases">
        <authorList>
            <person name="Varghese N."/>
            <person name="Submissions S."/>
        </authorList>
    </citation>
    <scope>NUCLEOTIDE SEQUENCE [LARGE SCALE GENOMIC DNA]</scope>
    <source>
        <strain evidence="2 4">RUG2-6</strain>
    </source>
</reference>
<dbReference type="SUPFAM" id="SSF140500">
    <property type="entry name" value="BAS1536-like"/>
    <property type="match status" value="1"/>
</dbReference>
<dbReference type="Gene3D" id="4.10.280.10">
    <property type="entry name" value="Helix-loop-helix DNA-binding domain"/>
    <property type="match status" value="1"/>
</dbReference>
<name>A0A1N7C1X9_9BACI</name>
<dbReference type="GeneID" id="56471662"/>
<dbReference type="InterPro" id="IPR018540">
    <property type="entry name" value="Spo0E-like"/>
</dbReference>
<dbReference type="Pfam" id="PF09388">
    <property type="entry name" value="SpoOE-like"/>
    <property type="match status" value="1"/>
</dbReference>